<accession>A0A7C9NZS1</accession>
<organism evidence="2">
    <name type="scientific">Muribaculaceae bacterium Z82</name>
    <dbReference type="NCBI Taxonomy" id="2304548"/>
    <lineage>
        <taxon>Bacteria</taxon>
        <taxon>Pseudomonadati</taxon>
        <taxon>Bacteroidota</taxon>
        <taxon>Bacteroidia</taxon>
        <taxon>Bacteroidales</taxon>
        <taxon>Muribaculaceae</taxon>
    </lineage>
</organism>
<feature type="region of interest" description="Disordered" evidence="1">
    <location>
        <begin position="161"/>
        <end position="180"/>
    </location>
</feature>
<reference evidence="2" key="1">
    <citation type="submission" date="2018-08" db="EMBL/GenBank/DDBJ databases">
        <title>Murine metabolic-syndrome-specific gut microbial biobank.</title>
        <authorList>
            <person name="Liu C."/>
        </authorList>
    </citation>
    <scope>NUCLEOTIDE SEQUENCE [LARGE SCALE GENOMIC DNA]</scope>
    <source>
        <strain evidence="2">Z82</strain>
    </source>
</reference>
<gene>
    <name evidence="2" type="ORF">D1639_07795</name>
</gene>
<feature type="region of interest" description="Disordered" evidence="1">
    <location>
        <begin position="88"/>
        <end position="143"/>
    </location>
</feature>
<name>A0A7C9NZS1_9BACT</name>
<dbReference type="EMBL" id="QWKH01000056">
    <property type="protein sequence ID" value="NBI34930.1"/>
    <property type="molecule type" value="Genomic_DNA"/>
</dbReference>
<feature type="region of interest" description="Disordered" evidence="1">
    <location>
        <begin position="238"/>
        <end position="260"/>
    </location>
</feature>
<protein>
    <submittedName>
        <fullName evidence="2">Uncharacterized protein</fullName>
    </submittedName>
</protein>
<sequence>MHAPAHVQMRAQGRAVSGAPAAGIGACVLAAGASRRMGRPKLLLPFPAETEAVTEMWPNSASRGATTTGPNYANGEALAAMGLNSASRGASTAMESNPANGETPAAATATVGGSPSQRETASGEASGGKALAATACDDAPEPEAATAAGVTLLERALDTSPALARGRTGSRPLSQRGWRRARTRLRLNSLKQHMEAHRIATQGVGCLTAGQRLVRPNASFVKGALMLRISVQLHNGVVHRSSSQHSSSAPANRSTSPSME</sequence>
<proteinExistence type="predicted"/>
<feature type="compositionally biased region" description="Polar residues" evidence="1">
    <location>
        <begin position="88"/>
        <end position="100"/>
    </location>
</feature>
<dbReference type="InterPro" id="IPR029044">
    <property type="entry name" value="Nucleotide-diphossugar_trans"/>
</dbReference>
<comment type="caution">
    <text evidence="2">The sequence shown here is derived from an EMBL/GenBank/DDBJ whole genome shotgun (WGS) entry which is preliminary data.</text>
</comment>
<dbReference type="AlphaFoldDB" id="A0A7C9NZS1"/>
<feature type="compositionally biased region" description="Low complexity" evidence="1">
    <location>
        <begin position="132"/>
        <end position="143"/>
    </location>
</feature>
<dbReference type="Gene3D" id="3.90.550.10">
    <property type="entry name" value="Spore Coat Polysaccharide Biosynthesis Protein SpsA, Chain A"/>
    <property type="match status" value="1"/>
</dbReference>
<feature type="compositionally biased region" description="Polar residues" evidence="1">
    <location>
        <begin position="249"/>
        <end position="260"/>
    </location>
</feature>
<evidence type="ECO:0000313" key="2">
    <source>
        <dbReference type="EMBL" id="NBI34930.1"/>
    </source>
</evidence>
<evidence type="ECO:0000256" key="1">
    <source>
        <dbReference type="SAM" id="MobiDB-lite"/>
    </source>
</evidence>
<feature type="compositionally biased region" description="Polar residues" evidence="1">
    <location>
        <begin position="111"/>
        <end position="120"/>
    </location>
</feature>